<name>A0AAW2MS76_9LAMI</name>
<comment type="similarity">
    <text evidence="2">Belongs to the TrkH potassium transport family. HKT (TC 2.A.38.3) subfamily.</text>
</comment>
<reference evidence="9" key="2">
    <citation type="journal article" date="2024" name="Plant">
        <title>Genomic evolution and insights into agronomic trait innovations of Sesamum species.</title>
        <authorList>
            <person name="Miao H."/>
            <person name="Wang L."/>
            <person name="Qu L."/>
            <person name="Liu H."/>
            <person name="Sun Y."/>
            <person name="Le M."/>
            <person name="Wang Q."/>
            <person name="Wei S."/>
            <person name="Zheng Y."/>
            <person name="Lin W."/>
            <person name="Duan Y."/>
            <person name="Cao H."/>
            <person name="Xiong S."/>
            <person name="Wang X."/>
            <person name="Wei L."/>
            <person name="Li C."/>
            <person name="Ma Q."/>
            <person name="Ju M."/>
            <person name="Zhao R."/>
            <person name="Li G."/>
            <person name="Mu C."/>
            <person name="Tian Q."/>
            <person name="Mei H."/>
            <person name="Zhang T."/>
            <person name="Gao T."/>
            <person name="Zhang H."/>
        </authorList>
    </citation>
    <scope>NUCLEOTIDE SEQUENCE</scope>
    <source>
        <strain evidence="9">G01</strain>
    </source>
</reference>
<organism evidence="9">
    <name type="scientific">Sesamum angustifolium</name>
    <dbReference type="NCBI Taxonomy" id="2727405"/>
    <lineage>
        <taxon>Eukaryota</taxon>
        <taxon>Viridiplantae</taxon>
        <taxon>Streptophyta</taxon>
        <taxon>Embryophyta</taxon>
        <taxon>Tracheophyta</taxon>
        <taxon>Spermatophyta</taxon>
        <taxon>Magnoliopsida</taxon>
        <taxon>eudicotyledons</taxon>
        <taxon>Gunneridae</taxon>
        <taxon>Pentapetalae</taxon>
        <taxon>asterids</taxon>
        <taxon>lamiids</taxon>
        <taxon>Lamiales</taxon>
        <taxon>Pedaliaceae</taxon>
        <taxon>Sesamum</taxon>
    </lineage>
</organism>
<accession>A0AAW2MS76</accession>
<dbReference type="GO" id="GO:0005886">
    <property type="term" value="C:plasma membrane"/>
    <property type="evidence" value="ECO:0007669"/>
    <property type="project" value="TreeGrafter"/>
</dbReference>
<keyword evidence="7 8" id="KW-0472">Membrane</keyword>
<evidence type="ECO:0000256" key="1">
    <source>
        <dbReference type="ARBA" id="ARBA00004141"/>
    </source>
</evidence>
<dbReference type="AlphaFoldDB" id="A0AAW2MS76"/>
<evidence type="ECO:0000256" key="5">
    <source>
        <dbReference type="ARBA" id="ARBA00022989"/>
    </source>
</evidence>
<keyword evidence="5 8" id="KW-1133">Transmembrane helix</keyword>
<feature type="transmembrane region" description="Helical" evidence="8">
    <location>
        <begin position="323"/>
        <end position="343"/>
    </location>
</feature>
<dbReference type="PANTHER" id="PTHR31064:SF38">
    <property type="entry name" value="CATION TRANSPORTER HKT1_4-RELATED"/>
    <property type="match status" value="1"/>
</dbReference>
<evidence type="ECO:0000256" key="3">
    <source>
        <dbReference type="ARBA" id="ARBA00022448"/>
    </source>
</evidence>
<sequence length="550" mass="61961">MNKFACYGKKLQHLCSCSWQLTRFFIYCCYHDLLFRVNPFLTYILYFISLSLVGFGVLKALKPRTLSTPRNIDLFFTSVSAATVSSMSTVEMEVFSNAQLIVMTVLMFVGGEVFTSMVGLHLKRSKIIRTWKSEAKVESVKSDPRSPPPVDPSDQIELNIVTVPEWGLARFESQHDVFSSYNPSLKYVSIKFLGFLVLGYLVVIHILGVASVLIYLALVSSANNVLRNKGIKTFTFAIFTIVSTFASCGFVPTNENMIVFGKNSGLLWILIPQVLVGNTLFPSCLRFLIWVVGKKIKKVEANYLLNHTTEAGYMHLLPSLHSVLLVATVFGFILIGFIIFCSLEWNSAALSGLNTYQKVVGILFQCVNARHSGETIVDLSTIAPAILVFFVVMMYLPPYTSFLPIKRDEQSQLESEGKEKRREKFADNLIFSQLSYLASVATHISSALKNSFLGQRSICILSQISIHMMLYLSQYLFEFLTFDQNAYGNVGFTTGYSCERQLRPDPNCVNKWYGFSGKWSDEGKVILIIVMFFGRLKKFNMNGGLAWKLL</sequence>
<proteinExistence type="inferred from homology"/>
<comment type="subcellular location">
    <subcellularLocation>
        <location evidence="1">Membrane</location>
        <topology evidence="1">Multi-pass membrane protein</topology>
    </subcellularLocation>
</comment>
<keyword evidence="3" id="KW-0813">Transport</keyword>
<gene>
    <name evidence="9" type="ORF">Sangu_1517100</name>
</gene>
<keyword evidence="4 8" id="KW-0812">Transmembrane</keyword>
<comment type="caution">
    <text evidence="9">The sequence shown here is derived from an EMBL/GenBank/DDBJ whole genome shotgun (WGS) entry which is preliminary data.</text>
</comment>
<dbReference type="GO" id="GO:0008324">
    <property type="term" value="F:monoatomic cation transmembrane transporter activity"/>
    <property type="evidence" value="ECO:0007669"/>
    <property type="project" value="InterPro"/>
</dbReference>
<feature type="transmembrane region" description="Helical" evidence="8">
    <location>
        <begin position="376"/>
        <end position="396"/>
    </location>
</feature>
<dbReference type="EMBL" id="JACGWK010000009">
    <property type="protein sequence ID" value="KAL0333609.1"/>
    <property type="molecule type" value="Genomic_DNA"/>
</dbReference>
<keyword evidence="6" id="KW-0406">Ion transport</keyword>
<dbReference type="InterPro" id="IPR051143">
    <property type="entry name" value="TrkH_K-transport"/>
</dbReference>
<evidence type="ECO:0000256" key="8">
    <source>
        <dbReference type="SAM" id="Phobius"/>
    </source>
</evidence>
<protein>
    <submittedName>
        <fullName evidence="9">Sodium transporter HKT1</fullName>
    </submittedName>
</protein>
<dbReference type="GO" id="GO:0030001">
    <property type="term" value="P:metal ion transport"/>
    <property type="evidence" value="ECO:0007669"/>
    <property type="project" value="UniProtKB-ARBA"/>
</dbReference>
<feature type="transmembrane region" description="Helical" evidence="8">
    <location>
        <begin position="265"/>
        <end position="289"/>
    </location>
</feature>
<evidence type="ECO:0000256" key="4">
    <source>
        <dbReference type="ARBA" id="ARBA00022692"/>
    </source>
</evidence>
<evidence type="ECO:0000313" key="9">
    <source>
        <dbReference type="EMBL" id="KAL0333609.1"/>
    </source>
</evidence>
<dbReference type="PANTHER" id="PTHR31064">
    <property type="entry name" value="POTASSIUM TRANSPORT PROTEIN DDB_G0292412-RELATED"/>
    <property type="match status" value="1"/>
</dbReference>
<dbReference type="InterPro" id="IPR003445">
    <property type="entry name" value="Cat_transpt"/>
</dbReference>
<evidence type="ECO:0000256" key="6">
    <source>
        <dbReference type="ARBA" id="ARBA00023065"/>
    </source>
</evidence>
<feature type="transmembrane region" description="Helical" evidence="8">
    <location>
        <begin position="100"/>
        <end position="122"/>
    </location>
</feature>
<reference evidence="9" key="1">
    <citation type="submission" date="2020-06" db="EMBL/GenBank/DDBJ databases">
        <authorList>
            <person name="Li T."/>
            <person name="Hu X."/>
            <person name="Zhang T."/>
            <person name="Song X."/>
            <person name="Zhang H."/>
            <person name="Dai N."/>
            <person name="Sheng W."/>
            <person name="Hou X."/>
            <person name="Wei L."/>
        </authorList>
    </citation>
    <scope>NUCLEOTIDE SEQUENCE</scope>
    <source>
        <strain evidence="9">G01</strain>
        <tissue evidence="9">Leaf</tissue>
    </source>
</reference>
<evidence type="ECO:0000256" key="2">
    <source>
        <dbReference type="ARBA" id="ARBA00010864"/>
    </source>
</evidence>
<feature type="transmembrane region" description="Helical" evidence="8">
    <location>
        <begin position="230"/>
        <end position="253"/>
    </location>
</feature>
<evidence type="ECO:0000256" key="7">
    <source>
        <dbReference type="ARBA" id="ARBA00023136"/>
    </source>
</evidence>
<feature type="transmembrane region" description="Helical" evidence="8">
    <location>
        <begin position="40"/>
        <end position="60"/>
    </location>
</feature>
<feature type="transmembrane region" description="Helical" evidence="8">
    <location>
        <begin position="192"/>
        <end position="218"/>
    </location>
</feature>
<dbReference type="Pfam" id="PF02386">
    <property type="entry name" value="TrkH"/>
    <property type="match status" value="1"/>
</dbReference>